<dbReference type="InterPro" id="IPR004090">
    <property type="entry name" value="Chemotax_Me-accpt_rcpt"/>
</dbReference>
<dbReference type="InterPro" id="IPR004089">
    <property type="entry name" value="MCPsignal_dom"/>
</dbReference>
<name>A0ABR6ZG44_9BURK</name>
<dbReference type="SMART" id="SM00304">
    <property type="entry name" value="HAMP"/>
    <property type="match status" value="1"/>
</dbReference>
<dbReference type="PRINTS" id="PR00260">
    <property type="entry name" value="CHEMTRNSDUCR"/>
</dbReference>
<dbReference type="CDD" id="cd11386">
    <property type="entry name" value="MCP_signal"/>
    <property type="match status" value="1"/>
</dbReference>
<feature type="domain" description="HAMP" evidence="6">
    <location>
        <begin position="211"/>
        <end position="263"/>
    </location>
</feature>
<dbReference type="Gene3D" id="1.10.287.950">
    <property type="entry name" value="Methyl-accepting chemotaxis protein"/>
    <property type="match status" value="1"/>
</dbReference>
<dbReference type="InterPro" id="IPR051310">
    <property type="entry name" value="MCP_chemotaxis"/>
</dbReference>
<evidence type="ECO:0000313" key="7">
    <source>
        <dbReference type="EMBL" id="MBC3910695.1"/>
    </source>
</evidence>
<feature type="transmembrane region" description="Helical" evidence="4">
    <location>
        <begin position="12"/>
        <end position="31"/>
    </location>
</feature>
<evidence type="ECO:0000256" key="4">
    <source>
        <dbReference type="SAM" id="Phobius"/>
    </source>
</evidence>
<protein>
    <submittedName>
        <fullName evidence="7">MCP four helix bundle domain-containing protein</fullName>
    </submittedName>
</protein>
<evidence type="ECO:0000259" key="5">
    <source>
        <dbReference type="PROSITE" id="PS50111"/>
    </source>
</evidence>
<comment type="caution">
    <text evidence="7">The sequence shown here is derived from an EMBL/GenBank/DDBJ whole genome shotgun (WGS) entry which is preliminary data.</text>
</comment>
<dbReference type="EMBL" id="JACOFX010000018">
    <property type="protein sequence ID" value="MBC3910695.1"/>
    <property type="molecule type" value="Genomic_DNA"/>
</dbReference>
<evidence type="ECO:0000259" key="6">
    <source>
        <dbReference type="PROSITE" id="PS50885"/>
    </source>
</evidence>
<evidence type="ECO:0000256" key="3">
    <source>
        <dbReference type="PROSITE-ProRule" id="PRU00284"/>
    </source>
</evidence>
<feature type="domain" description="Methyl-accepting transducer" evidence="5">
    <location>
        <begin position="268"/>
        <end position="497"/>
    </location>
</feature>
<dbReference type="CDD" id="cd06225">
    <property type="entry name" value="HAMP"/>
    <property type="match status" value="1"/>
</dbReference>
<sequence length="565" mass="60299">MKLSNLKIGQQLGIGFGLLLGILAIVALLGIRGMHKSNEALHHVVDVNVAKIHHLDSMASSVHVVARVMTTIALLKDESLANEQHKKIDEARTQYNKAFAELEKMPQDEAGKGFMQKIKENQQVVRPLNDKFLEMVKTDRDAAIDFLLKEVVPVNAKWQDALHEFMLHEEAENKQDEVEAKDAYQASLMFMMIATVAAMVVGVGIAWSSTRAITTPLKKAIQVAQSVAEGDLTSQIEVHAQNEAGQLMQALKEMNDSLAHLVGQVRQGTETISTASSEIATGNMDLSSRTESQAGALEETASSMEELTSTVKQNADNARQANQLAIAASEVALQGGAVVAQVVSTMGDINTSSKKIVDIISVIDGIAFQTNILALNAAVEAARAGEQGRGFAVVASEVRNLAQRSASAAKEIKTLIDDSVEKVGVGSRLVDEAGITMNKVVNSISNVTDIMGEITAASAEQTSGIEQINTAVIQMDEVTQQNAALVEQAAAAAGSLQEQAVTLANLVQQFKIDTTKLAVTAPVVHKRSIAIKAPSIASVRSIKSAVTKAAPMQRLAAAEGNWEEF</sequence>
<dbReference type="Pfam" id="PF00672">
    <property type="entry name" value="HAMP"/>
    <property type="match status" value="1"/>
</dbReference>
<evidence type="ECO:0000256" key="2">
    <source>
        <dbReference type="ARBA" id="ARBA00029447"/>
    </source>
</evidence>
<dbReference type="SUPFAM" id="SSF58104">
    <property type="entry name" value="Methyl-accepting chemotaxis protein (MCP) signaling domain"/>
    <property type="match status" value="1"/>
</dbReference>
<keyword evidence="1" id="KW-0488">Methylation</keyword>
<accession>A0ABR6ZG44</accession>
<dbReference type="InterPro" id="IPR024478">
    <property type="entry name" value="HlyB_4HB_MCP"/>
</dbReference>
<evidence type="ECO:0000313" key="8">
    <source>
        <dbReference type="Proteomes" id="UP000646911"/>
    </source>
</evidence>
<keyword evidence="4" id="KW-0472">Membrane</keyword>
<evidence type="ECO:0000256" key="1">
    <source>
        <dbReference type="ARBA" id="ARBA00022481"/>
    </source>
</evidence>
<comment type="similarity">
    <text evidence="2">Belongs to the methyl-accepting chemotaxis (MCP) protein family.</text>
</comment>
<keyword evidence="4" id="KW-0812">Transmembrane</keyword>
<dbReference type="PROSITE" id="PS50885">
    <property type="entry name" value="HAMP"/>
    <property type="match status" value="1"/>
</dbReference>
<dbReference type="PANTHER" id="PTHR43531">
    <property type="entry name" value="PROTEIN ICFG"/>
    <property type="match status" value="1"/>
</dbReference>
<dbReference type="PANTHER" id="PTHR43531:SF14">
    <property type="entry name" value="METHYL-ACCEPTING CHEMOTAXIS PROTEIN I-RELATED"/>
    <property type="match status" value="1"/>
</dbReference>
<dbReference type="InterPro" id="IPR003660">
    <property type="entry name" value="HAMP_dom"/>
</dbReference>
<dbReference type="CDD" id="cd19411">
    <property type="entry name" value="MCP2201-like_sensor"/>
    <property type="match status" value="1"/>
</dbReference>
<organism evidence="7 8">
    <name type="scientific">Undibacterium umbellatum</name>
    <dbReference type="NCBI Taxonomy" id="2762300"/>
    <lineage>
        <taxon>Bacteria</taxon>
        <taxon>Pseudomonadati</taxon>
        <taxon>Pseudomonadota</taxon>
        <taxon>Betaproteobacteria</taxon>
        <taxon>Burkholderiales</taxon>
        <taxon>Oxalobacteraceae</taxon>
        <taxon>Undibacterium</taxon>
    </lineage>
</organism>
<dbReference type="SMART" id="SM00283">
    <property type="entry name" value="MA"/>
    <property type="match status" value="1"/>
</dbReference>
<keyword evidence="4" id="KW-1133">Transmembrane helix</keyword>
<dbReference type="Pfam" id="PF12729">
    <property type="entry name" value="4HB_MCP_1"/>
    <property type="match status" value="1"/>
</dbReference>
<proteinExistence type="inferred from homology"/>
<keyword evidence="8" id="KW-1185">Reference proteome</keyword>
<dbReference type="Proteomes" id="UP000646911">
    <property type="component" value="Unassembled WGS sequence"/>
</dbReference>
<gene>
    <name evidence="7" type="ORF">H8L47_24300</name>
</gene>
<dbReference type="RefSeq" id="WP_186956267.1">
    <property type="nucleotide sequence ID" value="NZ_JACOFX010000018.1"/>
</dbReference>
<dbReference type="Pfam" id="PF00015">
    <property type="entry name" value="MCPsignal"/>
    <property type="match status" value="1"/>
</dbReference>
<reference evidence="7 8" key="1">
    <citation type="submission" date="2020-08" db="EMBL/GenBank/DDBJ databases">
        <title>Novel species isolated from subtropical streams in China.</title>
        <authorList>
            <person name="Lu H."/>
        </authorList>
    </citation>
    <scope>NUCLEOTIDE SEQUENCE [LARGE SCALE GENOMIC DNA]</scope>
    <source>
        <strain evidence="7 8">NL8W</strain>
    </source>
</reference>
<dbReference type="InterPro" id="IPR047347">
    <property type="entry name" value="YvaQ-like_sensor"/>
</dbReference>
<dbReference type="PROSITE" id="PS50111">
    <property type="entry name" value="CHEMOTAXIS_TRANSDUC_2"/>
    <property type="match status" value="1"/>
</dbReference>
<feature type="transmembrane region" description="Helical" evidence="4">
    <location>
        <begin position="188"/>
        <end position="207"/>
    </location>
</feature>
<dbReference type="Gene3D" id="6.10.340.10">
    <property type="match status" value="1"/>
</dbReference>
<keyword evidence="3" id="KW-0807">Transducer</keyword>